<keyword evidence="10 13" id="KW-0472">Membrane</keyword>
<dbReference type="Proteomes" id="UP000316253">
    <property type="component" value="Unassembled WGS sequence"/>
</dbReference>
<dbReference type="PANTHER" id="PTHR31462">
    <property type="entry name" value="ENDOSOMAL/LYSOSOMAL POTASSIUM CHANNEL TMEM175"/>
    <property type="match status" value="1"/>
</dbReference>
<evidence type="ECO:0000256" key="6">
    <source>
        <dbReference type="ARBA" id="ARBA00022826"/>
    </source>
</evidence>
<dbReference type="Pfam" id="PF06736">
    <property type="entry name" value="TMEM175"/>
    <property type="match status" value="1"/>
</dbReference>
<dbReference type="GO" id="GO:0016020">
    <property type="term" value="C:membrane"/>
    <property type="evidence" value="ECO:0007669"/>
    <property type="project" value="UniProtKB-SubCell"/>
</dbReference>
<feature type="transmembrane region" description="Helical" evidence="13">
    <location>
        <begin position="12"/>
        <end position="31"/>
    </location>
</feature>
<keyword evidence="8 13" id="KW-1133">Transmembrane helix</keyword>
<keyword evidence="9" id="KW-0406">Ion transport</keyword>
<evidence type="ECO:0000256" key="4">
    <source>
        <dbReference type="ARBA" id="ARBA00022538"/>
    </source>
</evidence>
<name>A0A554JBU6_9BACT</name>
<evidence type="ECO:0000256" key="3">
    <source>
        <dbReference type="ARBA" id="ARBA00022448"/>
    </source>
</evidence>
<proteinExistence type="inferred from homology"/>
<evidence type="ECO:0000256" key="13">
    <source>
        <dbReference type="SAM" id="Phobius"/>
    </source>
</evidence>
<evidence type="ECO:0000313" key="14">
    <source>
        <dbReference type="EMBL" id="TSC65845.1"/>
    </source>
</evidence>
<keyword evidence="4" id="KW-0633">Potassium transport</keyword>
<comment type="subcellular location">
    <subcellularLocation>
        <location evidence="1">Membrane</location>
        <topology evidence="1">Multi-pass membrane protein</topology>
    </subcellularLocation>
</comment>
<evidence type="ECO:0000256" key="7">
    <source>
        <dbReference type="ARBA" id="ARBA00022958"/>
    </source>
</evidence>
<evidence type="ECO:0000256" key="2">
    <source>
        <dbReference type="ARBA" id="ARBA00006920"/>
    </source>
</evidence>
<evidence type="ECO:0000256" key="1">
    <source>
        <dbReference type="ARBA" id="ARBA00004141"/>
    </source>
</evidence>
<dbReference type="InterPro" id="IPR010617">
    <property type="entry name" value="TMEM175-like"/>
</dbReference>
<evidence type="ECO:0000256" key="9">
    <source>
        <dbReference type="ARBA" id="ARBA00023065"/>
    </source>
</evidence>
<protein>
    <recommendedName>
        <fullName evidence="16">Integral membrane protein</fullName>
    </recommendedName>
</protein>
<dbReference type="GO" id="GO:0005267">
    <property type="term" value="F:potassium channel activity"/>
    <property type="evidence" value="ECO:0007669"/>
    <property type="project" value="UniProtKB-KW"/>
</dbReference>
<keyword evidence="6" id="KW-0631">Potassium channel</keyword>
<gene>
    <name evidence="14" type="ORF">CEO22_329</name>
</gene>
<evidence type="ECO:0000256" key="5">
    <source>
        <dbReference type="ARBA" id="ARBA00022692"/>
    </source>
</evidence>
<dbReference type="GO" id="GO:0015252">
    <property type="term" value="F:proton channel activity"/>
    <property type="evidence" value="ECO:0007669"/>
    <property type="project" value="InterPro"/>
</dbReference>
<feature type="transmembrane region" description="Helical" evidence="13">
    <location>
        <begin position="83"/>
        <end position="104"/>
    </location>
</feature>
<feature type="transmembrane region" description="Helical" evidence="13">
    <location>
        <begin position="163"/>
        <end position="192"/>
    </location>
</feature>
<organism evidence="14 15">
    <name type="scientific">Candidatus Berkelbacteria bacterium Gr01-1014_85</name>
    <dbReference type="NCBI Taxonomy" id="2017150"/>
    <lineage>
        <taxon>Bacteria</taxon>
        <taxon>Candidatus Berkelbacteria</taxon>
    </lineage>
</organism>
<comment type="similarity">
    <text evidence="2">Belongs to the TMEM175 family.</text>
</comment>
<keyword evidence="7" id="KW-0630">Potassium</keyword>
<evidence type="ECO:0000256" key="12">
    <source>
        <dbReference type="ARBA" id="ARBA00034430"/>
    </source>
</evidence>
<evidence type="ECO:0000256" key="11">
    <source>
        <dbReference type="ARBA" id="ARBA00023303"/>
    </source>
</evidence>
<comment type="caution">
    <text evidence="14">The sequence shown here is derived from an EMBL/GenBank/DDBJ whole genome shotgun (WGS) entry which is preliminary data.</text>
</comment>
<dbReference type="EMBL" id="VMFD01000025">
    <property type="protein sequence ID" value="TSC65845.1"/>
    <property type="molecule type" value="Genomic_DNA"/>
</dbReference>
<keyword evidence="11" id="KW-0407">Ion channel</keyword>
<evidence type="ECO:0008006" key="16">
    <source>
        <dbReference type="Google" id="ProtNLM"/>
    </source>
</evidence>
<reference evidence="14 15" key="1">
    <citation type="submission" date="2017-08" db="EMBL/GenBank/DDBJ databases">
        <title>Mechanisms for carbon and nitrogen cycling indicate functional differentiation within the Candidate Phyla Radiation.</title>
        <authorList>
            <person name="Danczak R.E."/>
            <person name="Johnston M.D."/>
            <person name="Kenah C."/>
            <person name="Slattery M."/>
            <person name="Wrighton K.C."/>
            <person name="Wilkins M.J."/>
        </authorList>
    </citation>
    <scope>NUCLEOTIDE SEQUENCE [LARGE SCALE GENOMIC DNA]</scope>
    <source>
        <strain evidence="14">Gr01-1014_85</strain>
    </source>
</reference>
<evidence type="ECO:0000256" key="8">
    <source>
        <dbReference type="ARBA" id="ARBA00022989"/>
    </source>
</evidence>
<evidence type="ECO:0000313" key="15">
    <source>
        <dbReference type="Proteomes" id="UP000316253"/>
    </source>
</evidence>
<dbReference type="PANTHER" id="PTHR31462:SF5">
    <property type="entry name" value="ENDOSOMAL_LYSOSOMAL PROTON CHANNEL TMEM175"/>
    <property type="match status" value="1"/>
</dbReference>
<sequence length="217" mass="24591">MRPARIEALSDGIFAIVMTLLILELKVPILHSSPVTSLSLLDALSHLWPKFLSYLTSFVILAIYWLSHHIQFGYVARTNFNHVWMNLVFLLFVTFIPFSTAFLGEYPTSVLAHFIYGLNLIACGCALYVSWHYAITENRLTEPHSISKVLEINARHKILLPPAIYFVAMVTSLVSPILSLIIFALGPILYFVPIDSHTWNFLIIKSPINHAKIIEVD</sequence>
<feature type="transmembrane region" description="Helical" evidence="13">
    <location>
        <begin position="51"/>
        <end position="71"/>
    </location>
</feature>
<accession>A0A554JBU6</accession>
<feature type="transmembrane region" description="Helical" evidence="13">
    <location>
        <begin position="110"/>
        <end position="131"/>
    </location>
</feature>
<dbReference type="AlphaFoldDB" id="A0A554JBU6"/>
<keyword evidence="5 13" id="KW-0812">Transmembrane</keyword>
<comment type="catalytic activity">
    <reaction evidence="12">
        <text>K(+)(in) = K(+)(out)</text>
        <dbReference type="Rhea" id="RHEA:29463"/>
        <dbReference type="ChEBI" id="CHEBI:29103"/>
    </reaction>
</comment>
<keyword evidence="3" id="KW-0813">Transport</keyword>
<evidence type="ECO:0000256" key="10">
    <source>
        <dbReference type="ARBA" id="ARBA00023136"/>
    </source>
</evidence>